<dbReference type="GO" id="GO:1902093">
    <property type="term" value="P:positive regulation of flagellated sperm motility"/>
    <property type="evidence" value="ECO:0007669"/>
    <property type="project" value="TreeGrafter"/>
</dbReference>
<dbReference type="InterPro" id="IPR000276">
    <property type="entry name" value="GPCR_Rhodpsn"/>
</dbReference>
<reference evidence="21" key="1">
    <citation type="journal article" date="2006" name="Science">
        <title>Ancient noncoding elements conserved in the human genome.</title>
        <authorList>
            <person name="Venkatesh B."/>
            <person name="Kirkness E.F."/>
            <person name="Loh Y.H."/>
            <person name="Halpern A.L."/>
            <person name="Lee A.P."/>
            <person name="Johnson J."/>
            <person name="Dandona N."/>
            <person name="Viswanathan L.D."/>
            <person name="Tay A."/>
            <person name="Venter J.C."/>
            <person name="Strausberg R.L."/>
            <person name="Brenner S."/>
        </authorList>
    </citation>
    <scope>NUCLEOTIDE SEQUENCE [LARGE SCALE GENOMIC DNA]</scope>
</reference>
<organism evidence="20 21">
    <name type="scientific">Callorhinchus milii</name>
    <name type="common">Ghost shark</name>
    <dbReference type="NCBI Taxonomy" id="7868"/>
    <lineage>
        <taxon>Eukaryota</taxon>
        <taxon>Metazoa</taxon>
        <taxon>Chordata</taxon>
        <taxon>Craniata</taxon>
        <taxon>Vertebrata</taxon>
        <taxon>Chondrichthyes</taxon>
        <taxon>Holocephali</taxon>
        <taxon>Chimaeriformes</taxon>
        <taxon>Callorhinchidae</taxon>
        <taxon>Callorhinchus</taxon>
    </lineage>
</organism>
<evidence type="ECO:0000256" key="3">
    <source>
        <dbReference type="ARBA" id="ARBA00022475"/>
    </source>
</evidence>
<keyword evidence="10" id="KW-0675">Receptor</keyword>
<name>A0A4W3J5P7_CALMI</name>
<evidence type="ECO:0000256" key="15">
    <source>
        <dbReference type="ARBA" id="ARBA00031717"/>
    </source>
</evidence>
<feature type="transmembrane region" description="Helical" evidence="18">
    <location>
        <begin position="82"/>
        <end position="103"/>
    </location>
</feature>
<dbReference type="SUPFAM" id="SSF81321">
    <property type="entry name" value="Family A G protein-coupled receptor-like"/>
    <property type="match status" value="1"/>
</dbReference>
<dbReference type="InterPro" id="IPR001013">
    <property type="entry name" value="NK3_rcpt"/>
</dbReference>
<evidence type="ECO:0000256" key="11">
    <source>
        <dbReference type="ARBA" id="ARBA00023180"/>
    </source>
</evidence>
<dbReference type="Proteomes" id="UP000314986">
    <property type="component" value="Unassembled WGS sequence"/>
</dbReference>
<reference evidence="20" key="4">
    <citation type="submission" date="2025-08" db="UniProtKB">
        <authorList>
            <consortium name="Ensembl"/>
        </authorList>
    </citation>
    <scope>IDENTIFICATION</scope>
</reference>
<sequence length="355" mass="40949">MEGKGDNRRPEPAELRQRKEKGVSPGVLTNNPPNKVGHGSLWDIAVHNSLHNWSPTNYKSNPVFIFSCGRYMAIIHPLQPRISAMATKVIIASIWLLAFVLAFPQCFYSDIRQFSKRNVCFVDWPREFGNSFMEQYQIVVFVLVYFLPLVVMAITYTIVGITLWGGQIPGNTSNNYHEQLRAKRKVVKMMIVVVLAFTICWLPYHIYFFVVIRYPTINRWKPIQQVYLAVFLLAMSSAMHNPIIYCCLNSRFRAGFKRAFQWCPFIEVSNYDELELRSTNFHPTRENSTFTISRLESSMTVEFETAENDSQEVCRKKSSALQDMIFNGYSPSNSKNISRTSSLFTTINTSVDEYS</sequence>
<dbReference type="PRINTS" id="PR00237">
    <property type="entry name" value="GPCRRHODOPSN"/>
</dbReference>
<comment type="subcellular location">
    <subcellularLocation>
        <location evidence="1">Cell membrane</location>
        <topology evidence="1">Multi-pass membrane protein</topology>
    </subcellularLocation>
</comment>
<evidence type="ECO:0000259" key="19">
    <source>
        <dbReference type="PROSITE" id="PS50262"/>
    </source>
</evidence>
<keyword evidence="12" id="KW-0807">Transducer</keyword>
<dbReference type="Gene3D" id="1.20.1070.10">
    <property type="entry name" value="Rhodopsin 7-helix transmembrane proteins"/>
    <property type="match status" value="1"/>
</dbReference>
<evidence type="ECO:0000256" key="16">
    <source>
        <dbReference type="ARBA" id="ARBA00032354"/>
    </source>
</evidence>
<evidence type="ECO:0000313" key="20">
    <source>
        <dbReference type="Ensembl" id="ENSCMIP00000038459.1"/>
    </source>
</evidence>
<feature type="transmembrane region" description="Helical" evidence="18">
    <location>
        <begin position="186"/>
        <end position="206"/>
    </location>
</feature>
<keyword evidence="3" id="KW-1003">Cell membrane</keyword>
<dbReference type="GO" id="GO:0005886">
    <property type="term" value="C:plasma membrane"/>
    <property type="evidence" value="ECO:0007669"/>
    <property type="project" value="UniProtKB-SubCell"/>
</dbReference>
<evidence type="ECO:0000256" key="2">
    <source>
        <dbReference type="ARBA" id="ARBA00020039"/>
    </source>
</evidence>
<keyword evidence="6" id="KW-0297">G-protein coupled receptor</keyword>
<evidence type="ECO:0000256" key="13">
    <source>
        <dbReference type="ARBA" id="ARBA00023288"/>
    </source>
</evidence>
<accession>A0A4W3J5P7</accession>
<dbReference type="PROSITE" id="PS50262">
    <property type="entry name" value="G_PROTEIN_RECEP_F1_2"/>
    <property type="match status" value="1"/>
</dbReference>
<dbReference type="InterPro" id="IPR017452">
    <property type="entry name" value="GPCR_Rhodpsn_7TM"/>
</dbReference>
<keyword evidence="9" id="KW-1015">Disulfide bond</keyword>
<dbReference type="InterPro" id="IPR001681">
    <property type="entry name" value="Neurokn_rcpt"/>
</dbReference>
<evidence type="ECO:0000256" key="8">
    <source>
        <dbReference type="ARBA" id="ARBA00023139"/>
    </source>
</evidence>
<dbReference type="GO" id="GO:0097225">
    <property type="term" value="C:sperm midpiece"/>
    <property type="evidence" value="ECO:0007669"/>
    <property type="project" value="TreeGrafter"/>
</dbReference>
<feature type="transmembrane region" description="Helical" evidence="18">
    <location>
        <begin position="138"/>
        <end position="165"/>
    </location>
</feature>
<reference evidence="21" key="3">
    <citation type="journal article" date="2014" name="Nature">
        <title>Elephant shark genome provides unique insights into gnathostome evolution.</title>
        <authorList>
            <consortium name="International Elephant Shark Genome Sequencing Consortium"/>
            <person name="Venkatesh B."/>
            <person name="Lee A.P."/>
            <person name="Ravi V."/>
            <person name="Maurya A.K."/>
            <person name="Lian M.M."/>
            <person name="Swann J.B."/>
            <person name="Ohta Y."/>
            <person name="Flajnik M.F."/>
            <person name="Sutoh Y."/>
            <person name="Kasahara M."/>
            <person name="Hoon S."/>
            <person name="Gangu V."/>
            <person name="Roy S.W."/>
            <person name="Irimia M."/>
            <person name="Korzh V."/>
            <person name="Kondrychyn I."/>
            <person name="Lim Z.W."/>
            <person name="Tay B.H."/>
            <person name="Tohari S."/>
            <person name="Kong K.W."/>
            <person name="Ho S."/>
            <person name="Lorente-Galdos B."/>
            <person name="Quilez J."/>
            <person name="Marques-Bonet T."/>
            <person name="Raney B.J."/>
            <person name="Ingham P.W."/>
            <person name="Tay A."/>
            <person name="Hillier L.W."/>
            <person name="Minx P."/>
            <person name="Boehm T."/>
            <person name="Wilson R.K."/>
            <person name="Brenner S."/>
            <person name="Warren W.C."/>
        </authorList>
    </citation>
    <scope>NUCLEOTIDE SEQUENCE [LARGE SCALE GENOMIC DNA]</scope>
</reference>
<dbReference type="Pfam" id="PF00001">
    <property type="entry name" value="7tm_1"/>
    <property type="match status" value="1"/>
</dbReference>
<evidence type="ECO:0000256" key="18">
    <source>
        <dbReference type="SAM" id="Phobius"/>
    </source>
</evidence>
<keyword evidence="7 18" id="KW-0472">Membrane</keyword>
<dbReference type="OMA" id="CIRKCAL"/>
<keyword evidence="21" id="KW-1185">Reference proteome</keyword>
<dbReference type="PANTHER" id="PTHR46925:SF1">
    <property type="entry name" value="NEUROMEDIN-K RECEPTOR"/>
    <property type="match status" value="1"/>
</dbReference>
<feature type="transmembrane region" description="Helical" evidence="18">
    <location>
        <begin position="226"/>
        <end position="248"/>
    </location>
</feature>
<keyword evidence="4 18" id="KW-0812">Transmembrane</keyword>
<dbReference type="GO" id="GO:0004995">
    <property type="term" value="F:tachykinin receptor activity"/>
    <property type="evidence" value="ECO:0007669"/>
    <property type="project" value="InterPro"/>
</dbReference>
<feature type="compositionally biased region" description="Basic and acidic residues" evidence="17">
    <location>
        <begin position="1"/>
        <end position="22"/>
    </location>
</feature>
<keyword evidence="13" id="KW-0449">Lipoprotein</keyword>
<evidence type="ECO:0000256" key="10">
    <source>
        <dbReference type="ARBA" id="ARBA00023170"/>
    </source>
</evidence>
<dbReference type="STRING" id="7868.ENSCMIP00000038459"/>
<evidence type="ECO:0000256" key="6">
    <source>
        <dbReference type="ARBA" id="ARBA00023040"/>
    </source>
</evidence>
<evidence type="ECO:0000256" key="17">
    <source>
        <dbReference type="SAM" id="MobiDB-lite"/>
    </source>
</evidence>
<evidence type="ECO:0000256" key="9">
    <source>
        <dbReference type="ARBA" id="ARBA00023157"/>
    </source>
</evidence>
<feature type="domain" description="G-protein coupled receptors family 1 profile" evidence="19">
    <location>
        <begin position="63"/>
        <end position="245"/>
    </location>
</feature>
<dbReference type="InParanoid" id="A0A4W3J5P7"/>
<evidence type="ECO:0000256" key="12">
    <source>
        <dbReference type="ARBA" id="ARBA00023224"/>
    </source>
</evidence>
<evidence type="ECO:0000313" key="21">
    <source>
        <dbReference type="Proteomes" id="UP000314986"/>
    </source>
</evidence>
<evidence type="ECO:0000256" key="7">
    <source>
        <dbReference type="ARBA" id="ARBA00023136"/>
    </source>
</evidence>
<feature type="region of interest" description="Disordered" evidence="17">
    <location>
        <begin position="1"/>
        <end position="30"/>
    </location>
</feature>
<dbReference type="PRINTS" id="PR01026">
    <property type="entry name" value="NEUROKININ3R"/>
</dbReference>
<proteinExistence type="predicted"/>
<evidence type="ECO:0000256" key="4">
    <source>
        <dbReference type="ARBA" id="ARBA00022692"/>
    </source>
</evidence>
<dbReference type="AlphaFoldDB" id="A0A4W3J5P7"/>
<evidence type="ECO:0000256" key="5">
    <source>
        <dbReference type="ARBA" id="ARBA00022989"/>
    </source>
</evidence>
<protein>
    <recommendedName>
        <fullName evidence="2">Neuromedin-K receptor</fullName>
    </recommendedName>
    <alternativeName>
        <fullName evidence="16">NK-3 receptor</fullName>
    </alternativeName>
    <alternativeName>
        <fullName evidence="14">Neurokinin B receptor</fullName>
    </alternativeName>
    <alternativeName>
        <fullName evidence="15">Tachykinin receptor 3</fullName>
    </alternativeName>
</protein>
<keyword evidence="8" id="KW-0564">Palmitate</keyword>
<reference evidence="21" key="2">
    <citation type="journal article" date="2007" name="PLoS Biol.">
        <title>Survey sequencing and comparative analysis of the elephant shark (Callorhinchus milii) genome.</title>
        <authorList>
            <person name="Venkatesh B."/>
            <person name="Kirkness E.F."/>
            <person name="Loh Y.H."/>
            <person name="Halpern A.L."/>
            <person name="Lee A.P."/>
            <person name="Johnson J."/>
            <person name="Dandona N."/>
            <person name="Viswanathan L.D."/>
            <person name="Tay A."/>
            <person name="Venter J.C."/>
            <person name="Strausberg R.L."/>
            <person name="Brenner S."/>
        </authorList>
    </citation>
    <scope>NUCLEOTIDE SEQUENCE [LARGE SCALE GENOMIC DNA]</scope>
</reference>
<dbReference type="PANTHER" id="PTHR46925">
    <property type="entry name" value="G-PROTEIN COUPLED RECEPTOR TKR-1-RELATED"/>
    <property type="match status" value="1"/>
</dbReference>
<dbReference type="Ensembl" id="ENSCMIT00000039009.1">
    <property type="protein sequence ID" value="ENSCMIP00000038459.1"/>
    <property type="gene ID" value="ENSCMIG00000016136.1"/>
</dbReference>
<keyword evidence="5 18" id="KW-1133">Transmembrane helix</keyword>
<keyword evidence="11" id="KW-0325">Glycoprotein</keyword>
<evidence type="ECO:0000256" key="1">
    <source>
        <dbReference type="ARBA" id="ARBA00004651"/>
    </source>
</evidence>
<reference evidence="20" key="5">
    <citation type="submission" date="2025-09" db="UniProtKB">
        <authorList>
            <consortium name="Ensembl"/>
        </authorList>
    </citation>
    <scope>IDENTIFICATION</scope>
</reference>
<evidence type="ECO:0000256" key="14">
    <source>
        <dbReference type="ARBA" id="ARBA00031300"/>
    </source>
</evidence>
<dbReference type="GeneTree" id="ENSGT00940000155512"/>